<accession>A0ABV8H4L5</accession>
<evidence type="ECO:0000256" key="5">
    <source>
        <dbReference type="ARBA" id="ARBA00023027"/>
    </source>
</evidence>
<dbReference type="NCBIfam" id="TIGR00552">
    <property type="entry name" value="nadE"/>
    <property type="match status" value="1"/>
</dbReference>
<name>A0ABV8H4L5_9FLAO</name>
<keyword evidence="4 6" id="KW-0067">ATP-binding</keyword>
<dbReference type="EMBL" id="JBHSAS010000004">
    <property type="protein sequence ID" value="MFC4026181.1"/>
    <property type="molecule type" value="Genomic_DNA"/>
</dbReference>
<comment type="catalytic activity">
    <reaction evidence="7">
        <text>deamido-NAD(+) + NH4(+) + ATP = AMP + diphosphate + NAD(+) + H(+)</text>
        <dbReference type="Rhea" id="RHEA:21188"/>
        <dbReference type="ChEBI" id="CHEBI:15378"/>
        <dbReference type="ChEBI" id="CHEBI:28938"/>
        <dbReference type="ChEBI" id="CHEBI:30616"/>
        <dbReference type="ChEBI" id="CHEBI:33019"/>
        <dbReference type="ChEBI" id="CHEBI:57540"/>
        <dbReference type="ChEBI" id="CHEBI:58437"/>
        <dbReference type="ChEBI" id="CHEBI:456215"/>
        <dbReference type="EC" id="6.3.1.5"/>
    </reaction>
</comment>
<comment type="pathway">
    <text evidence="1">Cofactor biosynthesis; NAD(+) biosynthesis.</text>
</comment>
<protein>
    <recommendedName>
        <fullName evidence="7">NH(3)-dependent NAD(+) synthetase</fullName>
        <ecNumber evidence="7">6.3.1.5</ecNumber>
    </recommendedName>
</protein>
<comment type="similarity">
    <text evidence="6">Belongs to the NAD synthetase family.</text>
</comment>
<evidence type="ECO:0000256" key="4">
    <source>
        <dbReference type="ARBA" id="ARBA00022840"/>
    </source>
</evidence>
<keyword evidence="3 6" id="KW-0547">Nucleotide-binding</keyword>
<dbReference type="InterPro" id="IPR014729">
    <property type="entry name" value="Rossmann-like_a/b/a_fold"/>
</dbReference>
<feature type="domain" description="NAD/GMP synthase" evidence="8">
    <location>
        <begin position="7"/>
        <end position="250"/>
    </location>
</feature>
<evidence type="ECO:0000256" key="3">
    <source>
        <dbReference type="ARBA" id="ARBA00022741"/>
    </source>
</evidence>
<evidence type="ECO:0000313" key="9">
    <source>
        <dbReference type="EMBL" id="MFC4026181.1"/>
    </source>
</evidence>
<dbReference type="InterPro" id="IPR022310">
    <property type="entry name" value="NAD/GMP_synthase"/>
</dbReference>
<proteinExistence type="inferred from homology"/>
<evidence type="ECO:0000259" key="8">
    <source>
        <dbReference type="Pfam" id="PF02540"/>
    </source>
</evidence>
<keyword evidence="2 6" id="KW-0436">Ligase</keyword>
<dbReference type="RefSeq" id="WP_290236608.1">
    <property type="nucleotide sequence ID" value="NZ_JAUFPZ010000002.1"/>
</dbReference>
<evidence type="ECO:0000313" key="10">
    <source>
        <dbReference type="Proteomes" id="UP001595793"/>
    </source>
</evidence>
<evidence type="ECO:0000256" key="1">
    <source>
        <dbReference type="ARBA" id="ARBA00004790"/>
    </source>
</evidence>
<keyword evidence="5 6" id="KW-0520">NAD</keyword>
<sequence>MQTTKVIDHIVNWLKDYAENAKMNGFVVGVSGGIDSAVTSTLCAKTGLDVLVLEMPIHQDPSHVSRAQKHIASLKERFPNVKSESVDLTPVFENFKSALPSVEASASVDLSLANSRARLRMTTLYYFAGLHKYLVGGTGNKVEDFGVGFYTKYGDGGVDLSPIADLMKSEVYALGKELNVIEEIMVAAPSDGLFGDSRSDEMQLGASYDELEWAMQMQEKGKKTDDFEGREQEVFKTYLKLNTANSHKMNPIPVCEIPVHLKN</sequence>
<dbReference type="Proteomes" id="UP001595793">
    <property type="component" value="Unassembled WGS sequence"/>
</dbReference>
<reference evidence="10" key="1">
    <citation type="journal article" date="2019" name="Int. J. Syst. Evol. Microbiol.">
        <title>The Global Catalogue of Microorganisms (GCM) 10K type strain sequencing project: providing services to taxonomists for standard genome sequencing and annotation.</title>
        <authorList>
            <consortium name="The Broad Institute Genomics Platform"/>
            <consortium name="The Broad Institute Genome Sequencing Center for Infectious Disease"/>
            <person name="Wu L."/>
            <person name="Ma J."/>
        </authorList>
    </citation>
    <scope>NUCLEOTIDE SEQUENCE [LARGE SCALE GENOMIC DNA]</scope>
    <source>
        <strain evidence="10">CECT 9128</strain>
    </source>
</reference>
<dbReference type="EC" id="6.3.1.5" evidence="7"/>
<evidence type="ECO:0000256" key="6">
    <source>
        <dbReference type="RuleBase" id="RU003811"/>
    </source>
</evidence>
<organism evidence="9 10">
    <name type="scientific">Zunongwangia endophytica</name>
    <dbReference type="NCBI Taxonomy" id="1808945"/>
    <lineage>
        <taxon>Bacteria</taxon>
        <taxon>Pseudomonadati</taxon>
        <taxon>Bacteroidota</taxon>
        <taxon>Flavobacteriia</taxon>
        <taxon>Flavobacteriales</taxon>
        <taxon>Flavobacteriaceae</taxon>
        <taxon>Zunongwangia</taxon>
    </lineage>
</organism>
<evidence type="ECO:0000256" key="7">
    <source>
        <dbReference type="RuleBase" id="RU003812"/>
    </source>
</evidence>
<dbReference type="PANTHER" id="PTHR23090">
    <property type="entry name" value="NH 3 /GLUTAMINE-DEPENDENT NAD + SYNTHETASE"/>
    <property type="match status" value="1"/>
</dbReference>
<dbReference type="PANTHER" id="PTHR23090:SF9">
    <property type="entry name" value="GLUTAMINE-DEPENDENT NAD(+) SYNTHETASE"/>
    <property type="match status" value="1"/>
</dbReference>
<dbReference type="CDD" id="cd00553">
    <property type="entry name" value="NAD_synthase"/>
    <property type="match status" value="1"/>
</dbReference>
<dbReference type="InterPro" id="IPR003694">
    <property type="entry name" value="NAD_synthase"/>
</dbReference>
<dbReference type="SUPFAM" id="SSF52402">
    <property type="entry name" value="Adenine nucleotide alpha hydrolases-like"/>
    <property type="match status" value="1"/>
</dbReference>
<dbReference type="Gene3D" id="3.40.50.620">
    <property type="entry name" value="HUPs"/>
    <property type="match status" value="1"/>
</dbReference>
<dbReference type="Pfam" id="PF02540">
    <property type="entry name" value="NAD_synthase"/>
    <property type="match status" value="1"/>
</dbReference>
<evidence type="ECO:0000256" key="2">
    <source>
        <dbReference type="ARBA" id="ARBA00022598"/>
    </source>
</evidence>
<comment type="caution">
    <text evidence="9">The sequence shown here is derived from an EMBL/GenBank/DDBJ whole genome shotgun (WGS) entry which is preliminary data.</text>
</comment>
<dbReference type="GO" id="GO:0008795">
    <property type="term" value="F:NAD+ synthase activity"/>
    <property type="evidence" value="ECO:0007669"/>
    <property type="project" value="UniProtKB-EC"/>
</dbReference>
<keyword evidence="10" id="KW-1185">Reference proteome</keyword>
<gene>
    <name evidence="9" type="primary">nadE</name>
    <name evidence="9" type="ORF">ACFOS1_02075</name>
</gene>